<dbReference type="Gene3D" id="3.40.30.10">
    <property type="entry name" value="Glutaredoxin"/>
    <property type="match status" value="1"/>
</dbReference>
<dbReference type="InterPro" id="IPR013740">
    <property type="entry name" value="Redoxin"/>
</dbReference>
<reference evidence="3 4" key="1">
    <citation type="submission" date="2024-04" db="EMBL/GenBank/DDBJ databases">
        <title>WGS of bacteria from Torrens River.</title>
        <authorList>
            <person name="Wyrsch E.R."/>
            <person name="Drigo B."/>
        </authorList>
    </citation>
    <scope>NUCLEOTIDE SEQUENCE [LARGE SCALE GENOMIC DNA]</scope>
    <source>
        <strain evidence="3 4">TWI391</strain>
    </source>
</reference>
<dbReference type="InterPro" id="IPR013766">
    <property type="entry name" value="Thioredoxin_domain"/>
</dbReference>
<dbReference type="InterPro" id="IPR036249">
    <property type="entry name" value="Thioredoxin-like_sf"/>
</dbReference>
<gene>
    <name evidence="3" type="ORF">ABE541_01055</name>
</gene>
<keyword evidence="1" id="KW-0812">Transmembrane</keyword>
<comment type="caution">
    <text evidence="3">The sequence shown here is derived from an EMBL/GenBank/DDBJ whole genome shotgun (WGS) entry which is preliminary data.</text>
</comment>
<keyword evidence="1" id="KW-0472">Membrane</keyword>
<organism evidence="3 4">
    <name type="scientific">Sphingobacterium kitahiroshimense</name>
    <dbReference type="NCBI Taxonomy" id="470446"/>
    <lineage>
        <taxon>Bacteria</taxon>
        <taxon>Pseudomonadati</taxon>
        <taxon>Bacteroidota</taxon>
        <taxon>Sphingobacteriia</taxon>
        <taxon>Sphingobacteriales</taxon>
        <taxon>Sphingobacteriaceae</taxon>
        <taxon>Sphingobacterium</taxon>
    </lineage>
</organism>
<dbReference type="PANTHER" id="PTHR42852:SF13">
    <property type="entry name" value="PROTEIN DIPZ"/>
    <property type="match status" value="1"/>
</dbReference>
<accession>A0ABV0BM10</accession>
<dbReference type="PANTHER" id="PTHR42852">
    <property type="entry name" value="THIOL:DISULFIDE INTERCHANGE PROTEIN DSBE"/>
    <property type="match status" value="1"/>
</dbReference>
<evidence type="ECO:0000313" key="4">
    <source>
        <dbReference type="Proteomes" id="UP001409291"/>
    </source>
</evidence>
<name>A0ABV0BM10_9SPHI</name>
<feature type="transmembrane region" description="Helical" evidence="1">
    <location>
        <begin position="35"/>
        <end position="54"/>
    </location>
</feature>
<dbReference type="RefSeq" id="WP_346580368.1">
    <property type="nucleotide sequence ID" value="NZ_JBDJLH010000006.1"/>
</dbReference>
<feature type="domain" description="Thioredoxin" evidence="2">
    <location>
        <begin position="80"/>
        <end position="221"/>
    </location>
</feature>
<dbReference type="CDD" id="cd02966">
    <property type="entry name" value="TlpA_like_family"/>
    <property type="match status" value="1"/>
</dbReference>
<dbReference type="PROSITE" id="PS51352">
    <property type="entry name" value="THIOREDOXIN_2"/>
    <property type="match status" value="1"/>
</dbReference>
<evidence type="ECO:0000259" key="2">
    <source>
        <dbReference type="PROSITE" id="PS51352"/>
    </source>
</evidence>
<sequence>MKLFFSYMGFLYVYIINVTSLFLSITPAINGHKLIYVRQAFLLPLFCFIVFGYAHAQSAQKWADVGLTAPKPLQIGDTIPKELWHAPLQDINHPEGKETVKLSDYKGKLIILDFWSTWCVPCIKNFPKLHALQNEFGDKIKVLAVTQEDTDKINKFFKTGAGKEHTYVHSVINDNILSTYFPHKAVPHIAWINADGKVLNTTQAEDITIANIQAILDNKKTQMAAKVDIDRDRPLFLSEHFSEDLQLKNYSIFVKGYYPGLPSGGNFKKTKDGAIYSRQMTNLPMMDIYFPILYDLFKRNGERFNLKRTIIKVKKPGLLTLVPKPDNTFENYNLYNYELIVPEEKADSLFYFMLEDLNRYSEYTGNIEKRITDCFVLIRTSTNDKIKSKGGKPKFRYSTTHSKLINRPIGSILNLINSDTLTKLPIIDETGYTGNVDMEILGAKDLASLKKELNKYDLDLILAKRSLNMFVLKDK</sequence>
<dbReference type="Pfam" id="PF08534">
    <property type="entry name" value="Redoxin"/>
    <property type="match status" value="1"/>
</dbReference>
<keyword evidence="4" id="KW-1185">Reference proteome</keyword>
<dbReference type="SUPFAM" id="SSF52833">
    <property type="entry name" value="Thioredoxin-like"/>
    <property type="match status" value="1"/>
</dbReference>
<proteinExistence type="predicted"/>
<dbReference type="InterPro" id="IPR050553">
    <property type="entry name" value="Thioredoxin_ResA/DsbE_sf"/>
</dbReference>
<evidence type="ECO:0000256" key="1">
    <source>
        <dbReference type="SAM" id="Phobius"/>
    </source>
</evidence>
<keyword evidence="1" id="KW-1133">Transmembrane helix</keyword>
<dbReference type="EMBL" id="JBDJNQ010000001">
    <property type="protein sequence ID" value="MEN5375840.1"/>
    <property type="molecule type" value="Genomic_DNA"/>
</dbReference>
<protein>
    <submittedName>
        <fullName evidence="3">TlpA family protein disulfide reductase</fullName>
    </submittedName>
</protein>
<dbReference type="Proteomes" id="UP001409291">
    <property type="component" value="Unassembled WGS sequence"/>
</dbReference>
<feature type="transmembrane region" description="Helical" evidence="1">
    <location>
        <begin position="7"/>
        <end position="29"/>
    </location>
</feature>
<evidence type="ECO:0000313" key="3">
    <source>
        <dbReference type="EMBL" id="MEN5375840.1"/>
    </source>
</evidence>